<proteinExistence type="predicted"/>
<evidence type="ECO:0000313" key="4">
    <source>
        <dbReference type="Proteomes" id="UP001183176"/>
    </source>
</evidence>
<evidence type="ECO:0000256" key="1">
    <source>
        <dbReference type="SAM" id="MobiDB-lite"/>
    </source>
</evidence>
<dbReference type="EMBL" id="JAVREH010000042">
    <property type="protein sequence ID" value="MDT0263542.1"/>
    <property type="molecule type" value="Genomic_DNA"/>
</dbReference>
<dbReference type="PANTHER" id="PTHR40111">
    <property type="entry name" value="CEPHALOSPORIN-C DEACETYLASE"/>
    <property type="match status" value="1"/>
</dbReference>
<dbReference type="InterPro" id="IPR039069">
    <property type="entry name" value="CE7"/>
</dbReference>
<dbReference type="InterPro" id="IPR008391">
    <property type="entry name" value="AXE1_dom"/>
</dbReference>
<keyword evidence="4" id="KW-1185">Reference proteome</keyword>
<dbReference type="SUPFAM" id="SSF53474">
    <property type="entry name" value="alpha/beta-Hydrolases"/>
    <property type="match status" value="1"/>
</dbReference>
<sequence>MALPIPQRSITPGCSSTACGALDAAAGLPECADRAIVTTGHSQGGGLALAVAQLHGGVAVTMPNVPFLAHYRRAIQITASHPYGEIREYGGVHSDRIEQVFRTLSYLDVVNHAKRCQAAALFSVALADDIAPASTVFGAFNHYAGPSGSRSIPSRTMKVVEPGNYSRNLTIFARLPARPPDSGRSVPSAPAVPGRAELCSRSSGQPAHNPSE</sequence>
<evidence type="ECO:0000313" key="3">
    <source>
        <dbReference type="EMBL" id="MDT0263542.1"/>
    </source>
</evidence>
<feature type="domain" description="Acetyl xylan esterase" evidence="2">
    <location>
        <begin position="21"/>
        <end position="146"/>
    </location>
</feature>
<gene>
    <name evidence="3" type="ORF">RM423_19355</name>
</gene>
<dbReference type="Proteomes" id="UP001183176">
    <property type="component" value="Unassembled WGS sequence"/>
</dbReference>
<protein>
    <submittedName>
        <fullName evidence="3">Acetylxylan esterase</fullName>
    </submittedName>
</protein>
<accession>A0ABU2JF40</accession>
<name>A0ABU2JF40_9ACTN</name>
<organism evidence="3 4">
    <name type="scientific">Jatrophihabitans lederbergiae</name>
    <dbReference type="NCBI Taxonomy" id="3075547"/>
    <lineage>
        <taxon>Bacteria</taxon>
        <taxon>Bacillati</taxon>
        <taxon>Actinomycetota</taxon>
        <taxon>Actinomycetes</taxon>
        <taxon>Jatrophihabitantales</taxon>
        <taxon>Jatrophihabitantaceae</taxon>
        <taxon>Jatrophihabitans</taxon>
    </lineage>
</organism>
<dbReference type="Gene3D" id="3.40.50.1820">
    <property type="entry name" value="alpha/beta hydrolase"/>
    <property type="match status" value="1"/>
</dbReference>
<dbReference type="PANTHER" id="PTHR40111:SF1">
    <property type="entry name" value="CEPHALOSPORIN-C DEACETYLASE"/>
    <property type="match status" value="1"/>
</dbReference>
<dbReference type="Pfam" id="PF05448">
    <property type="entry name" value="AXE1"/>
    <property type="match status" value="1"/>
</dbReference>
<comment type="caution">
    <text evidence="3">The sequence shown here is derived from an EMBL/GenBank/DDBJ whole genome shotgun (WGS) entry which is preliminary data.</text>
</comment>
<feature type="compositionally biased region" description="Polar residues" evidence="1">
    <location>
        <begin position="200"/>
        <end position="212"/>
    </location>
</feature>
<evidence type="ECO:0000259" key="2">
    <source>
        <dbReference type="Pfam" id="PF05448"/>
    </source>
</evidence>
<reference evidence="4" key="1">
    <citation type="submission" date="2023-07" db="EMBL/GenBank/DDBJ databases">
        <title>30 novel species of actinomycetes from the DSMZ collection.</title>
        <authorList>
            <person name="Nouioui I."/>
        </authorList>
    </citation>
    <scope>NUCLEOTIDE SEQUENCE [LARGE SCALE GENOMIC DNA]</scope>
    <source>
        <strain evidence="4">DSM 44399</strain>
    </source>
</reference>
<dbReference type="InterPro" id="IPR029058">
    <property type="entry name" value="AB_hydrolase_fold"/>
</dbReference>
<feature type="region of interest" description="Disordered" evidence="1">
    <location>
        <begin position="176"/>
        <end position="212"/>
    </location>
</feature>